<feature type="non-terminal residue" evidence="1">
    <location>
        <position position="1"/>
    </location>
</feature>
<dbReference type="Proteomes" id="UP000774326">
    <property type="component" value="Unassembled WGS sequence"/>
</dbReference>
<sequence length="84" mass="9612">SIDNKRDDGKFMIDGQIPEGQGTLNALLAECFDIVHELKIEFYEKDDSEKKDDETKFKANVIGTKAQETNYDYNIVEGGEDYEE</sequence>
<reference evidence="1" key="1">
    <citation type="journal article" date="2021" name="Open Biol.">
        <title>Shared evolutionary footprints suggest mitochondrial oxidative damage underlies multiple complex I losses in fungi.</title>
        <authorList>
            <person name="Schikora-Tamarit M.A."/>
            <person name="Marcet-Houben M."/>
            <person name="Nosek J."/>
            <person name="Gabaldon T."/>
        </authorList>
    </citation>
    <scope>NUCLEOTIDE SEQUENCE</scope>
    <source>
        <strain evidence="1">CBS2887</strain>
    </source>
</reference>
<accession>A0A9P8TMP2</accession>
<proteinExistence type="predicted"/>
<dbReference type="GO" id="GO:0005737">
    <property type="term" value="C:cytoplasm"/>
    <property type="evidence" value="ECO:0007669"/>
    <property type="project" value="TreeGrafter"/>
</dbReference>
<protein>
    <submittedName>
        <fullName evidence="1">Uncharacterized protein</fullName>
    </submittedName>
</protein>
<dbReference type="PANTHER" id="PTHR28086">
    <property type="entry name" value="UPF0662 PROTEIN YPL260W"/>
    <property type="match status" value="1"/>
</dbReference>
<dbReference type="InterPro" id="IPR018810">
    <property type="entry name" value="UPF0662"/>
</dbReference>
<gene>
    <name evidence="1" type="ORF">WICPIJ_004664</name>
</gene>
<keyword evidence="2" id="KW-1185">Reference proteome</keyword>
<evidence type="ECO:0000313" key="2">
    <source>
        <dbReference type="Proteomes" id="UP000774326"/>
    </source>
</evidence>
<dbReference type="GO" id="GO:0005634">
    <property type="term" value="C:nucleus"/>
    <property type="evidence" value="ECO:0007669"/>
    <property type="project" value="TreeGrafter"/>
</dbReference>
<dbReference type="AlphaFoldDB" id="A0A9P8TMP2"/>
<feature type="non-terminal residue" evidence="1">
    <location>
        <position position="84"/>
    </location>
</feature>
<dbReference type="PANTHER" id="PTHR28086:SF1">
    <property type="entry name" value="CU(2+) SUPPRESSING AND BLEOMYCIN SENSITIVE PROTEIN 1"/>
    <property type="match status" value="1"/>
</dbReference>
<organism evidence="1 2">
    <name type="scientific">Wickerhamomyces pijperi</name>
    <name type="common">Yeast</name>
    <name type="synonym">Pichia pijperi</name>
    <dbReference type="NCBI Taxonomy" id="599730"/>
    <lineage>
        <taxon>Eukaryota</taxon>
        <taxon>Fungi</taxon>
        <taxon>Dikarya</taxon>
        <taxon>Ascomycota</taxon>
        <taxon>Saccharomycotina</taxon>
        <taxon>Saccharomycetes</taxon>
        <taxon>Phaffomycetales</taxon>
        <taxon>Wickerhamomycetaceae</taxon>
        <taxon>Wickerhamomyces</taxon>
    </lineage>
</organism>
<comment type="caution">
    <text evidence="1">The sequence shown here is derived from an EMBL/GenBank/DDBJ whole genome shotgun (WGS) entry which is preliminary data.</text>
</comment>
<dbReference type="EMBL" id="JAEUBG010002566">
    <property type="protein sequence ID" value="KAH3684364.1"/>
    <property type="molecule type" value="Genomic_DNA"/>
</dbReference>
<name>A0A9P8TMP2_WICPI</name>
<reference evidence="1" key="2">
    <citation type="submission" date="2021-01" db="EMBL/GenBank/DDBJ databases">
        <authorList>
            <person name="Schikora-Tamarit M.A."/>
        </authorList>
    </citation>
    <scope>NUCLEOTIDE SEQUENCE</scope>
    <source>
        <strain evidence="1">CBS2887</strain>
    </source>
</reference>
<evidence type="ECO:0000313" key="1">
    <source>
        <dbReference type="EMBL" id="KAH3684364.1"/>
    </source>
</evidence>
<dbReference type="OrthoDB" id="2011986at2759"/>